<evidence type="ECO:0000256" key="5">
    <source>
        <dbReference type="ARBA" id="ARBA00022840"/>
    </source>
</evidence>
<dbReference type="Pfam" id="PF01923">
    <property type="entry name" value="Cob_adeno_trans"/>
    <property type="match status" value="1"/>
</dbReference>
<evidence type="ECO:0000256" key="9">
    <source>
        <dbReference type="ARBA" id="ARBA00075216"/>
    </source>
</evidence>
<comment type="caution">
    <text evidence="12">The sequence shown here is derived from an EMBL/GenBank/DDBJ whole genome shotgun (WGS) entry which is preliminary data.</text>
</comment>
<evidence type="ECO:0000256" key="8">
    <source>
        <dbReference type="ARBA" id="ARBA00071654"/>
    </source>
</evidence>
<protein>
    <recommendedName>
        <fullName evidence="8">Corrinoid adenosyltransferase MMAB</fullName>
    </recommendedName>
    <alternativeName>
        <fullName evidence="9">ATP:co(I)rrinoid adenosyltransferase MMAB</fullName>
    </alternativeName>
</protein>
<keyword evidence="4 10" id="KW-0547">Nucleotide-binding</keyword>
<dbReference type="InterPro" id="IPR016030">
    <property type="entry name" value="CblAdoTrfase-like"/>
</dbReference>
<dbReference type="NCBIfam" id="TIGR00636">
    <property type="entry name" value="PduO_Nterm"/>
    <property type="match status" value="1"/>
</dbReference>
<evidence type="ECO:0000313" key="12">
    <source>
        <dbReference type="EMBL" id="KAF9327732.1"/>
    </source>
</evidence>
<keyword evidence="3 10" id="KW-0808">Transferase</keyword>
<dbReference type="Proteomes" id="UP000696485">
    <property type="component" value="Unassembled WGS sequence"/>
</dbReference>
<dbReference type="GO" id="GO:0005524">
    <property type="term" value="F:ATP binding"/>
    <property type="evidence" value="ECO:0007669"/>
    <property type="project" value="UniProtKB-UniRule"/>
</dbReference>
<sequence length="229" mass="25713">MTLLTQHILVLVPLNCYPHPLFSLLNSPKKSQLYTRTGDKGESSLYNGERRLKTNRIFEALGAVDELNSSIGIAHHYCKKSANGLDEQLIEIQCNLQDIGSNIATPRNDSSETQIRNTAFDEGHIDKLESWIDHLDSQLPPLRNFILPSGGESSIFLHQSRSICRRAERTAIPVVEANDADETVLKYLNRLSDYLFAAARFAAKHDGLEENVYKKAKSGREATIQHRAL</sequence>
<dbReference type="EMBL" id="JAAAUY010000634">
    <property type="protein sequence ID" value="KAF9327732.1"/>
    <property type="molecule type" value="Genomic_DNA"/>
</dbReference>
<evidence type="ECO:0000259" key="11">
    <source>
        <dbReference type="Pfam" id="PF01923"/>
    </source>
</evidence>
<organism evidence="12 13">
    <name type="scientific">Podila minutissima</name>
    <dbReference type="NCBI Taxonomy" id="64525"/>
    <lineage>
        <taxon>Eukaryota</taxon>
        <taxon>Fungi</taxon>
        <taxon>Fungi incertae sedis</taxon>
        <taxon>Mucoromycota</taxon>
        <taxon>Mortierellomycotina</taxon>
        <taxon>Mortierellomycetes</taxon>
        <taxon>Mortierellales</taxon>
        <taxon>Mortierellaceae</taxon>
        <taxon>Podila</taxon>
    </lineage>
</organism>
<dbReference type="GO" id="GO:0009235">
    <property type="term" value="P:cobalamin metabolic process"/>
    <property type="evidence" value="ECO:0007669"/>
    <property type="project" value="UniProtKB-ARBA"/>
</dbReference>
<evidence type="ECO:0000313" key="13">
    <source>
        <dbReference type="Proteomes" id="UP000696485"/>
    </source>
</evidence>
<dbReference type="InterPro" id="IPR029499">
    <property type="entry name" value="PduO-typ"/>
</dbReference>
<keyword evidence="13" id="KW-1185">Reference proteome</keyword>
<evidence type="ECO:0000256" key="3">
    <source>
        <dbReference type="ARBA" id="ARBA00022679"/>
    </source>
</evidence>
<accession>A0A9P5SFN0</accession>
<evidence type="ECO:0000256" key="2">
    <source>
        <dbReference type="ARBA" id="ARBA00011233"/>
    </source>
</evidence>
<dbReference type="PANTHER" id="PTHR12213">
    <property type="entry name" value="CORRINOID ADENOSYLTRANSFERASE"/>
    <property type="match status" value="1"/>
</dbReference>
<comment type="function">
    <text evidence="7">Converts cob(I)alamin to adenosylcobalamin (adenosylcob(III)alamin), a coenzyme for methylmalonyl-CoA mutase, therefore participates in the final step of the vitamin B12 conversion. Generates adenosylcobalamin (AdoCbl) and directly delivers the cofactor to MUT in a transfer that is stimulated by ATP-binding to MMAB and gated by MMAA.</text>
</comment>
<feature type="domain" description="Cobalamin adenosyltransferase-like" evidence="11">
    <location>
        <begin position="33"/>
        <end position="202"/>
    </location>
</feature>
<evidence type="ECO:0000256" key="10">
    <source>
        <dbReference type="RuleBase" id="RU366026"/>
    </source>
</evidence>
<dbReference type="SUPFAM" id="SSF89028">
    <property type="entry name" value="Cobalamin adenosyltransferase-like"/>
    <property type="match status" value="1"/>
</dbReference>
<dbReference type="GO" id="GO:0008817">
    <property type="term" value="F:corrinoid adenosyltransferase activity"/>
    <property type="evidence" value="ECO:0007669"/>
    <property type="project" value="TreeGrafter"/>
</dbReference>
<reference evidence="12" key="1">
    <citation type="journal article" date="2020" name="Fungal Divers.">
        <title>Resolving the Mortierellaceae phylogeny through synthesis of multi-gene phylogenetics and phylogenomics.</title>
        <authorList>
            <person name="Vandepol N."/>
            <person name="Liber J."/>
            <person name="Desiro A."/>
            <person name="Na H."/>
            <person name="Kennedy M."/>
            <person name="Barry K."/>
            <person name="Grigoriev I.V."/>
            <person name="Miller A.N."/>
            <person name="O'Donnell K."/>
            <person name="Stajich J.E."/>
            <person name="Bonito G."/>
        </authorList>
    </citation>
    <scope>NUCLEOTIDE SEQUENCE</scope>
    <source>
        <strain evidence="12">NVP1</strain>
    </source>
</reference>
<name>A0A9P5SFN0_9FUNG</name>
<evidence type="ECO:0000256" key="6">
    <source>
        <dbReference type="ARBA" id="ARBA00051988"/>
    </source>
</evidence>
<gene>
    <name evidence="12" type="ORF">BG006_009005</name>
</gene>
<dbReference type="FunFam" id="1.20.1200.10:FF:000001">
    <property type="entry name" value="Cob(I)yrinic acid a,c-diamide adenosyltransferase"/>
    <property type="match status" value="1"/>
</dbReference>
<evidence type="ECO:0000256" key="1">
    <source>
        <dbReference type="ARBA" id="ARBA00007487"/>
    </source>
</evidence>
<comment type="similarity">
    <text evidence="1 10">Belongs to the Cob(I)alamin adenosyltransferase family.</text>
</comment>
<dbReference type="PANTHER" id="PTHR12213:SF0">
    <property type="entry name" value="CORRINOID ADENOSYLTRANSFERASE MMAB"/>
    <property type="match status" value="1"/>
</dbReference>
<dbReference type="AlphaFoldDB" id="A0A9P5SFN0"/>
<dbReference type="InterPro" id="IPR036451">
    <property type="entry name" value="CblAdoTrfase-like_sf"/>
</dbReference>
<evidence type="ECO:0000256" key="4">
    <source>
        <dbReference type="ARBA" id="ARBA00022741"/>
    </source>
</evidence>
<comment type="subunit">
    <text evidence="2">Homotrimer.</text>
</comment>
<dbReference type="Gene3D" id="1.20.1200.10">
    <property type="entry name" value="Cobalamin adenosyltransferase-like"/>
    <property type="match status" value="1"/>
</dbReference>
<evidence type="ECO:0000256" key="7">
    <source>
        <dbReference type="ARBA" id="ARBA00056747"/>
    </source>
</evidence>
<keyword evidence="5 10" id="KW-0067">ATP-binding</keyword>
<comment type="catalytic activity">
    <reaction evidence="6">
        <text>cob(I)alamin-[corrinoid adenosyltransferase] + ATP = apo-[corrinoid adenosyltransferase] + adenosylcob(III)alamin + triphosphate</text>
        <dbReference type="Rhea" id="RHEA:56796"/>
        <dbReference type="Rhea" id="RHEA-COMP:14743"/>
        <dbReference type="Rhea" id="RHEA-COMP:14744"/>
        <dbReference type="ChEBI" id="CHEBI:18036"/>
        <dbReference type="ChEBI" id="CHEBI:18408"/>
        <dbReference type="ChEBI" id="CHEBI:30616"/>
        <dbReference type="ChEBI" id="CHEBI:60488"/>
        <dbReference type="ChEBI" id="CHEBI:83228"/>
    </reaction>
    <physiologicalReaction direction="left-to-right" evidence="6">
        <dbReference type="Rhea" id="RHEA:56797"/>
    </physiologicalReaction>
</comment>
<proteinExistence type="inferred from homology"/>